<gene>
    <name evidence="1" type="ORF">DLJ59_29290</name>
</gene>
<dbReference type="AlphaFoldDB" id="A0A3N9WTL3"/>
<keyword evidence="2" id="KW-1185">Reference proteome</keyword>
<evidence type="ECO:0000313" key="2">
    <source>
        <dbReference type="Proteomes" id="UP000282312"/>
    </source>
</evidence>
<name>A0A3N9WTL3_9ACTN</name>
<dbReference type="Proteomes" id="UP000282312">
    <property type="component" value="Unassembled WGS sequence"/>
</dbReference>
<protein>
    <submittedName>
        <fullName evidence="1">Uncharacterized protein</fullName>
    </submittedName>
</protein>
<organism evidence="1 2">
    <name type="scientific">Micromonospora inaquosa</name>
    <dbReference type="NCBI Taxonomy" id="2203716"/>
    <lineage>
        <taxon>Bacteria</taxon>
        <taxon>Bacillati</taxon>
        <taxon>Actinomycetota</taxon>
        <taxon>Actinomycetes</taxon>
        <taxon>Micromonosporales</taxon>
        <taxon>Micromonosporaceae</taxon>
        <taxon>Micromonospora</taxon>
    </lineage>
</organism>
<dbReference type="EMBL" id="QGSZ01000321">
    <property type="protein sequence ID" value="RQW97366.1"/>
    <property type="molecule type" value="Genomic_DNA"/>
</dbReference>
<evidence type="ECO:0000313" key="1">
    <source>
        <dbReference type="EMBL" id="RQW97366.1"/>
    </source>
</evidence>
<reference evidence="1 2" key="1">
    <citation type="submission" date="2018-05" db="EMBL/GenBank/DDBJ databases">
        <title>Micromonospora from Atacama Desert.</title>
        <authorList>
            <person name="Carro L."/>
            <person name="Goodfellow M."/>
            <person name="Klenk H.-P."/>
        </authorList>
    </citation>
    <scope>NUCLEOTIDE SEQUENCE [LARGE SCALE GENOMIC DNA]</scope>
    <source>
        <strain evidence="1 2">LB39</strain>
    </source>
</reference>
<sequence length="88" mass="9731">MTARAMPAQGTRVSIRPGEWQIRPGQPGHTYHDIRVVSVHDSHDPAYAWVYGHGLECAWESADCTAPFCWELLVKVEVLVATAAGERS</sequence>
<proteinExistence type="predicted"/>
<comment type="caution">
    <text evidence="1">The sequence shown here is derived from an EMBL/GenBank/DDBJ whole genome shotgun (WGS) entry which is preliminary data.</text>
</comment>
<accession>A0A3N9WTL3</accession>